<feature type="transmembrane region" description="Helical" evidence="14">
    <location>
        <begin position="272"/>
        <end position="292"/>
    </location>
</feature>
<keyword evidence="2" id="KW-0813">Transport</keyword>
<dbReference type="OMA" id="GTHRENF"/>
<keyword evidence="6" id="KW-0631">Potassium channel</keyword>
<evidence type="ECO:0000313" key="16">
    <source>
        <dbReference type="Ensembl" id="ENSEBUP00000017429.1"/>
    </source>
</evidence>
<dbReference type="PANTHER" id="PTHR11537">
    <property type="entry name" value="VOLTAGE-GATED POTASSIUM CHANNEL"/>
    <property type="match status" value="1"/>
</dbReference>
<sequence length="341" mass="37290">MAYWGVPCGLLSPCCRPLRSRRREAGHSESSNSESETEIDSGEESDGCWEEDDEQPWIGFEQENESPGSRQTGCSCSRYRQKLWHLLEKPETSFPSRLVSIVSISAVMTSLALLCLQSLPFYRLGSTTINTSKSSIPLPPATLLPVLEGVMMAWFSVEFVLRWLASPDRRRFLWKPLNAIDLACLVPFYVEIGLDQVGSEHEENGHELVTLVQTLRVLRTLKLARHSSGVRQLGSAMHLAAPDVAALGLALAVVVCLFASAAYLLEAETGEGLASIPAGIWWALITMTTVGYGDSYPKTVGGKLVAGACVLSGTLAMALPVTVIFGAFHRQYKTKRKKGED</sequence>
<evidence type="ECO:0000256" key="7">
    <source>
        <dbReference type="ARBA" id="ARBA00022882"/>
    </source>
</evidence>
<dbReference type="Proteomes" id="UP000694388">
    <property type="component" value="Unplaced"/>
</dbReference>
<dbReference type="PRINTS" id="PR01494">
    <property type="entry name" value="KV9CHANNEL"/>
</dbReference>
<keyword evidence="8" id="KW-0630">Potassium</keyword>
<comment type="subcellular location">
    <subcellularLocation>
        <location evidence="1">Cell membrane</location>
        <topology evidence="1">Multi-pass membrane protein</topology>
    </subcellularLocation>
</comment>
<dbReference type="InterPro" id="IPR028325">
    <property type="entry name" value="VG_K_chnl"/>
</dbReference>
<dbReference type="FunFam" id="1.10.287.70:FF:000005">
    <property type="entry name" value="potassium voltage-gated channel subfamily G member 1"/>
    <property type="match status" value="1"/>
</dbReference>
<feature type="region of interest" description="Disordered" evidence="13">
    <location>
        <begin position="22"/>
        <end position="52"/>
    </location>
</feature>
<keyword evidence="12" id="KW-0407">Ion channel</keyword>
<evidence type="ECO:0000256" key="10">
    <source>
        <dbReference type="ARBA" id="ARBA00023065"/>
    </source>
</evidence>
<evidence type="ECO:0000256" key="9">
    <source>
        <dbReference type="ARBA" id="ARBA00022989"/>
    </source>
</evidence>
<dbReference type="SUPFAM" id="SSF81324">
    <property type="entry name" value="Voltage-gated potassium channels"/>
    <property type="match status" value="1"/>
</dbReference>
<dbReference type="Ensembl" id="ENSEBUT00000017996.1">
    <property type="protein sequence ID" value="ENSEBUP00000017419.1"/>
    <property type="gene ID" value="ENSEBUG00000010889.1"/>
</dbReference>
<feature type="compositionally biased region" description="Acidic residues" evidence="13">
    <location>
        <begin position="35"/>
        <end position="52"/>
    </location>
</feature>
<dbReference type="InterPro" id="IPR003971">
    <property type="entry name" value="K_chnl_volt-dep_Kv5/Kv9"/>
</dbReference>
<feature type="transmembrane region" description="Helical" evidence="14">
    <location>
        <begin position="244"/>
        <end position="265"/>
    </location>
</feature>
<keyword evidence="4" id="KW-0633">Potassium transport</keyword>
<dbReference type="GeneTree" id="ENSGT00940000155979"/>
<proteinExistence type="predicted"/>
<keyword evidence="7" id="KW-0851">Voltage-gated channel</keyword>
<feature type="transmembrane region" description="Helical" evidence="14">
    <location>
        <begin position="304"/>
        <end position="328"/>
    </location>
</feature>
<protein>
    <submittedName>
        <fullName evidence="16">Potassium voltage-gated channel, delayed-rectifier, subfamily S, member 3b</fullName>
    </submittedName>
</protein>
<name>A0A8C4WX81_EPTBU</name>
<evidence type="ECO:0000256" key="12">
    <source>
        <dbReference type="ARBA" id="ARBA00023303"/>
    </source>
</evidence>
<evidence type="ECO:0000256" key="3">
    <source>
        <dbReference type="ARBA" id="ARBA00022475"/>
    </source>
</evidence>
<keyword evidence="5 14" id="KW-0812">Transmembrane</keyword>
<evidence type="ECO:0000256" key="13">
    <source>
        <dbReference type="SAM" id="MobiDB-lite"/>
    </source>
</evidence>
<dbReference type="Gene3D" id="1.10.287.70">
    <property type="match status" value="1"/>
</dbReference>
<accession>A0A8C4WX81</accession>
<evidence type="ECO:0000256" key="6">
    <source>
        <dbReference type="ARBA" id="ARBA00022826"/>
    </source>
</evidence>
<evidence type="ECO:0000256" key="5">
    <source>
        <dbReference type="ARBA" id="ARBA00022692"/>
    </source>
</evidence>
<dbReference type="InterPro" id="IPR027359">
    <property type="entry name" value="Volt_channel_dom_sf"/>
</dbReference>
<evidence type="ECO:0000256" key="8">
    <source>
        <dbReference type="ARBA" id="ARBA00022958"/>
    </source>
</evidence>
<evidence type="ECO:0000256" key="4">
    <source>
        <dbReference type="ARBA" id="ARBA00022538"/>
    </source>
</evidence>
<dbReference type="Ensembl" id="ENSEBUT00000018005.1">
    <property type="protein sequence ID" value="ENSEBUP00000017429.1"/>
    <property type="gene ID" value="ENSEBUG00000010889.1"/>
</dbReference>
<dbReference type="PANTHER" id="PTHR11537:SF254">
    <property type="entry name" value="POTASSIUM VOLTAGE-GATED CHANNEL PROTEIN SHAB"/>
    <property type="match status" value="1"/>
</dbReference>
<keyword evidence="10" id="KW-0406">Ion transport</keyword>
<dbReference type="GO" id="GO:0008076">
    <property type="term" value="C:voltage-gated potassium channel complex"/>
    <property type="evidence" value="ECO:0007669"/>
    <property type="project" value="InterPro"/>
</dbReference>
<dbReference type="GO" id="GO:0001508">
    <property type="term" value="P:action potential"/>
    <property type="evidence" value="ECO:0007669"/>
    <property type="project" value="TreeGrafter"/>
</dbReference>
<dbReference type="Gene3D" id="1.20.120.350">
    <property type="entry name" value="Voltage-gated potassium channels. Chain C"/>
    <property type="match status" value="1"/>
</dbReference>
<dbReference type="GO" id="GO:0005251">
    <property type="term" value="F:delayed rectifier potassium channel activity"/>
    <property type="evidence" value="ECO:0007669"/>
    <property type="project" value="TreeGrafter"/>
</dbReference>
<evidence type="ECO:0000256" key="11">
    <source>
        <dbReference type="ARBA" id="ARBA00023136"/>
    </source>
</evidence>
<dbReference type="Pfam" id="PF00520">
    <property type="entry name" value="Ion_trans"/>
    <property type="match status" value="1"/>
</dbReference>
<evidence type="ECO:0000259" key="15">
    <source>
        <dbReference type="Pfam" id="PF00520"/>
    </source>
</evidence>
<dbReference type="AlphaFoldDB" id="A0A8C4WX81"/>
<evidence type="ECO:0000256" key="1">
    <source>
        <dbReference type="ARBA" id="ARBA00004651"/>
    </source>
</evidence>
<dbReference type="InterPro" id="IPR005821">
    <property type="entry name" value="Ion_trans_dom"/>
</dbReference>
<dbReference type="PRINTS" id="PR00169">
    <property type="entry name" value="KCHANNEL"/>
</dbReference>
<keyword evidence="17" id="KW-1185">Reference proteome</keyword>
<keyword evidence="3" id="KW-1003">Cell membrane</keyword>
<reference evidence="16" key="1">
    <citation type="submission" date="2025-05" db="UniProtKB">
        <authorList>
            <consortium name="Ensembl"/>
        </authorList>
    </citation>
    <scope>IDENTIFICATION</scope>
</reference>
<keyword evidence="11 14" id="KW-0472">Membrane</keyword>
<keyword evidence="9 14" id="KW-1133">Transmembrane helix</keyword>
<feature type="domain" description="Ion transport" evidence="15">
    <location>
        <begin position="98"/>
        <end position="335"/>
    </location>
</feature>
<evidence type="ECO:0000313" key="17">
    <source>
        <dbReference type="Proteomes" id="UP000694388"/>
    </source>
</evidence>
<organism evidence="16 17">
    <name type="scientific">Eptatretus burgeri</name>
    <name type="common">Inshore hagfish</name>
    <dbReference type="NCBI Taxonomy" id="7764"/>
    <lineage>
        <taxon>Eukaryota</taxon>
        <taxon>Metazoa</taxon>
        <taxon>Chordata</taxon>
        <taxon>Craniata</taxon>
        <taxon>Vertebrata</taxon>
        <taxon>Cyclostomata</taxon>
        <taxon>Myxini</taxon>
        <taxon>Myxiniformes</taxon>
        <taxon>Myxinidae</taxon>
        <taxon>Eptatretinae</taxon>
        <taxon>Eptatretus</taxon>
    </lineage>
</organism>
<evidence type="ECO:0000256" key="14">
    <source>
        <dbReference type="SAM" id="Phobius"/>
    </source>
</evidence>
<evidence type="ECO:0000256" key="2">
    <source>
        <dbReference type="ARBA" id="ARBA00022448"/>
    </source>
</evidence>